<proteinExistence type="predicted"/>
<dbReference type="AlphaFoldDB" id="A0A485LHA4"/>
<reference evidence="2 3" key="1">
    <citation type="submission" date="2019-03" db="EMBL/GenBank/DDBJ databases">
        <authorList>
            <person name="Gaulin E."/>
            <person name="Dumas B."/>
        </authorList>
    </citation>
    <scope>NUCLEOTIDE SEQUENCE [LARGE SCALE GENOMIC DNA]</scope>
    <source>
        <strain evidence="2">CBS 568.67</strain>
    </source>
</reference>
<dbReference type="InterPro" id="IPR052050">
    <property type="entry name" value="SecEffector_AnkRepeat"/>
</dbReference>
<organism evidence="2 3">
    <name type="scientific">Aphanomyces stellatus</name>
    <dbReference type="NCBI Taxonomy" id="120398"/>
    <lineage>
        <taxon>Eukaryota</taxon>
        <taxon>Sar</taxon>
        <taxon>Stramenopiles</taxon>
        <taxon>Oomycota</taxon>
        <taxon>Saprolegniomycetes</taxon>
        <taxon>Saprolegniales</taxon>
        <taxon>Verrucalvaceae</taxon>
        <taxon>Aphanomyces</taxon>
    </lineage>
</organism>
<dbReference type="InterPro" id="IPR036770">
    <property type="entry name" value="Ankyrin_rpt-contain_sf"/>
</dbReference>
<dbReference type="OrthoDB" id="63514at2759"/>
<dbReference type="Gene3D" id="1.25.40.20">
    <property type="entry name" value="Ankyrin repeat-containing domain"/>
    <property type="match status" value="1"/>
</dbReference>
<evidence type="ECO:0000313" key="1">
    <source>
        <dbReference type="EMBL" id="KAF0687101.1"/>
    </source>
</evidence>
<name>A0A485LHA4_9STRA</name>
<keyword evidence="3" id="KW-1185">Reference proteome</keyword>
<sequence length="242" mass="27137">MTQIFAYQRGLRFNNYLLHLVGKAAWELSPSAYGLVDNDRRLVVMHKTGVILSLWYDLHGSVANAIASTRGETHISILAAHCAFQGDLPALRLLVQKFEVHCSKANLIDWAACNGHLDVIEFLHTSMAGVAKNTPWAMEVAAAHGHLPVVQWLHHHRGQRMSTIAMVAAAVHGHLDILEWLLGHKTYRGAKEPLILHEATTVECKWCKSKKSVVRSRDGFFSRARRMVDTRAPTIWGFENAH</sequence>
<accession>A0A485LHA4</accession>
<evidence type="ECO:0000313" key="2">
    <source>
        <dbReference type="EMBL" id="VFT97746.1"/>
    </source>
</evidence>
<gene>
    <name evidence="2" type="primary">Aste57867_21072</name>
    <name evidence="1" type="ORF">As57867_021004</name>
    <name evidence="2" type="ORF">ASTE57867_21072</name>
</gene>
<protein>
    <submittedName>
        <fullName evidence="2">Aste57867_21072 protein</fullName>
    </submittedName>
</protein>
<reference evidence="1" key="2">
    <citation type="submission" date="2019-06" db="EMBL/GenBank/DDBJ databases">
        <title>Genomics analysis of Aphanomyces spp. identifies a new class of oomycete effector associated with host adaptation.</title>
        <authorList>
            <person name="Gaulin E."/>
        </authorList>
    </citation>
    <scope>NUCLEOTIDE SEQUENCE</scope>
    <source>
        <strain evidence="1">CBS 578.67</strain>
    </source>
</reference>
<dbReference type="EMBL" id="VJMH01006957">
    <property type="protein sequence ID" value="KAF0687101.1"/>
    <property type="molecule type" value="Genomic_DNA"/>
</dbReference>
<dbReference type="EMBL" id="CAADRA010006983">
    <property type="protein sequence ID" value="VFT97746.1"/>
    <property type="molecule type" value="Genomic_DNA"/>
</dbReference>
<dbReference type="PANTHER" id="PTHR46586:SF3">
    <property type="entry name" value="ANKYRIN REPEAT-CONTAINING PROTEIN"/>
    <property type="match status" value="1"/>
</dbReference>
<dbReference type="SUPFAM" id="SSF48403">
    <property type="entry name" value="Ankyrin repeat"/>
    <property type="match status" value="1"/>
</dbReference>
<dbReference type="Proteomes" id="UP000332933">
    <property type="component" value="Unassembled WGS sequence"/>
</dbReference>
<dbReference type="PANTHER" id="PTHR46586">
    <property type="entry name" value="ANKYRIN REPEAT-CONTAINING PROTEIN"/>
    <property type="match status" value="1"/>
</dbReference>
<evidence type="ECO:0000313" key="3">
    <source>
        <dbReference type="Proteomes" id="UP000332933"/>
    </source>
</evidence>